<reference evidence="1" key="1">
    <citation type="submission" date="2023-08" db="EMBL/GenBank/DDBJ databases">
        <title>A de novo genome assembly of Solanum verrucosum Schlechtendal, a Mexican diploid species geographically isolated from the other diploid A-genome species in potato relatives.</title>
        <authorList>
            <person name="Hosaka K."/>
        </authorList>
    </citation>
    <scope>NUCLEOTIDE SEQUENCE</scope>
    <source>
        <tissue evidence="1">Young leaves</tissue>
    </source>
</reference>
<name>A0AAF1A0F7_SOLVR</name>
<protein>
    <submittedName>
        <fullName evidence="1">Uncharacterized protein</fullName>
    </submittedName>
</protein>
<proteinExistence type="predicted"/>
<sequence length="20" mass="2333">MDLIGITCLNIEKQVRIIME</sequence>
<gene>
    <name evidence="1" type="ORF">MTR67_049310</name>
</gene>
<accession>A0AAF1A0F7</accession>
<dbReference type="Proteomes" id="UP001234989">
    <property type="component" value="Chromosome 11"/>
</dbReference>
<evidence type="ECO:0000313" key="1">
    <source>
        <dbReference type="EMBL" id="WMV55925.1"/>
    </source>
</evidence>
<dbReference type="AlphaFoldDB" id="A0AAF1A0F7"/>
<dbReference type="EMBL" id="CP133622">
    <property type="protein sequence ID" value="WMV55925.1"/>
    <property type="molecule type" value="Genomic_DNA"/>
</dbReference>
<keyword evidence="2" id="KW-1185">Reference proteome</keyword>
<organism evidence="1 2">
    <name type="scientific">Solanum verrucosum</name>
    <dbReference type="NCBI Taxonomy" id="315347"/>
    <lineage>
        <taxon>Eukaryota</taxon>
        <taxon>Viridiplantae</taxon>
        <taxon>Streptophyta</taxon>
        <taxon>Embryophyta</taxon>
        <taxon>Tracheophyta</taxon>
        <taxon>Spermatophyta</taxon>
        <taxon>Magnoliopsida</taxon>
        <taxon>eudicotyledons</taxon>
        <taxon>Gunneridae</taxon>
        <taxon>Pentapetalae</taxon>
        <taxon>asterids</taxon>
        <taxon>lamiids</taxon>
        <taxon>Solanales</taxon>
        <taxon>Solanaceae</taxon>
        <taxon>Solanoideae</taxon>
        <taxon>Solaneae</taxon>
        <taxon>Solanum</taxon>
    </lineage>
</organism>
<evidence type="ECO:0000313" key="2">
    <source>
        <dbReference type="Proteomes" id="UP001234989"/>
    </source>
</evidence>